<organism evidence="2 3">
    <name type="scientific">Brevibacterium salitolerans</name>
    <dbReference type="NCBI Taxonomy" id="1403566"/>
    <lineage>
        <taxon>Bacteria</taxon>
        <taxon>Bacillati</taxon>
        <taxon>Actinomycetota</taxon>
        <taxon>Actinomycetes</taxon>
        <taxon>Micrococcales</taxon>
        <taxon>Brevibacteriaceae</taxon>
        <taxon>Brevibacterium</taxon>
    </lineage>
</organism>
<comment type="caution">
    <text evidence="2">The sequence shown here is derived from an EMBL/GenBank/DDBJ whole genome shotgun (WGS) entry which is preliminary data.</text>
</comment>
<dbReference type="Proteomes" id="UP001500984">
    <property type="component" value="Unassembled WGS sequence"/>
</dbReference>
<evidence type="ECO:0000256" key="1">
    <source>
        <dbReference type="SAM" id="MobiDB-lite"/>
    </source>
</evidence>
<protein>
    <submittedName>
        <fullName evidence="2">Uncharacterized protein</fullName>
    </submittedName>
</protein>
<keyword evidence="3" id="KW-1185">Reference proteome</keyword>
<name>A0ABN2X4E0_9MICO</name>
<gene>
    <name evidence="2" type="ORF">GCM10009823_27600</name>
</gene>
<feature type="region of interest" description="Disordered" evidence="1">
    <location>
        <begin position="1"/>
        <end position="40"/>
    </location>
</feature>
<dbReference type="EMBL" id="BAAAPZ010000017">
    <property type="protein sequence ID" value="GAA2103564.1"/>
    <property type="molecule type" value="Genomic_DNA"/>
</dbReference>
<reference evidence="2 3" key="1">
    <citation type="journal article" date="2019" name="Int. J. Syst. Evol. Microbiol.">
        <title>The Global Catalogue of Microorganisms (GCM) 10K type strain sequencing project: providing services to taxonomists for standard genome sequencing and annotation.</title>
        <authorList>
            <consortium name="The Broad Institute Genomics Platform"/>
            <consortium name="The Broad Institute Genome Sequencing Center for Infectious Disease"/>
            <person name="Wu L."/>
            <person name="Ma J."/>
        </authorList>
    </citation>
    <scope>NUCLEOTIDE SEQUENCE [LARGE SCALE GENOMIC DNA]</scope>
    <source>
        <strain evidence="2 3">JCM 15900</strain>
    </source>
</reference>
<proteinExistence type="predicted"/>
<accession>A0ABN2X4E0</accession>
<feature type="compositionally biased region" description="Basic and acidic residues" evidence="1">
    <location>
        <begin position="20"/>
        <end position="37"/>
    </location>
</feature>
<evidence type="ECO:0000313" key="2">
    <source>
        <dbReference type="EMBL" id="GAA2103564.1"/>
    </source>
</evidence>
<sequence length="97" mass="10656">MDAPLALQPRQGDEEDDDEADRHTDGEADHHEEEAGPRHRQTALSLRAVILCGLLGCGLSHGVHVRVSCGGLAGEPLLRLLQVYIDPHQWTFQSALR</sequence>
<evidence type="ECO:0000313" key="3">
    <source>
        <dbReference type="Proteomes" id="UP001500984"/>
    </source>
</evidence>